<dbReference type="Pfam" id="PF17170">
    <property type="entry name" value="DUF5128"/>
    <property type="match status" value="1"/>
</dbReference>
<dbReference type="PROSITE" id="PS51257">
    <property type="entry name" value="PROKAR_LIPOPROTEIN"/>
    <property type="match status" value="1"/>
</dbReference>
<accession>A0ABM6TAC1</accession>
<protein>
    <recommendedName>
        <fullName evidence="3">6-bladed beta-propeller protein</fullName>
    </recommendedName>
</protein>
<evidence type="ECO:0000313" key="1">
    <source>
        <dbReference type="EMBL" id="AVM53684.1"/>
    </source>
</evidence>
<evidence type="ECO:0008006" key="3">
    <source>
        <dbReference type="Google" id="ProtNLM"/>
    </source>
</evidence>
<name>A0ABM6TAC1_9BACE</name>
<gene>
    <name evidence="1" type="ORF">C4H11_12865</name>
</gene>
<dbReference type="EMBL" id="CP027231">
    <property type="protein sequence ID" value="AVM53684.1"/>
    <property type="molecule type" value="Genomic_DNA"/>
</dbReference>
<dbReference type="RefSeq" id="WP_106042580.1">
    <property type="nucleotide sequence ID" value="NZ_CP027231.1"/>
</dbReference>
<sequence length="397" mass="46828">MKHFYLFIFPFLLFSCMSKEKKIEDIDVISWESALKNDTSFLESIDIIPLETDSDILVKTPSLFQYIKAIDAFLLMDSRSALYLFDRNGRHCSNSVSCIGEGPKEYVMAVDAEYNPYTNFIELYNAHTSSIHCYDLQFHWKQTIKLKQEVGFAAQTMSVLRENVYALDPVRLNEEDLYMKVYDFSNNEAVITNVPYHKSGYIAETNMMRKSLQVIDSNIYYTPDYMDYHFYQYNVEEGRFFPIYRLDFGKESVSKKKLDELYGKSKPAKGKEVLKSVSIMQEKNDYLLSSHYPLPIIRLINDSYVYVHFICNRTPHNLIYNRKTKKIFGLTPNSPLIMYRCFNLVDNVLYSILYPYELDRYINETTKKYLSEDALKRLENIREEDNPVVIKYILKNE</sequence>
<evidence type="ECO:0000313" key="2">
    <source>
        <dbReference type="Proteomes" id="UP000238304"/>
    </source>
</evidence>
<dbReference type="Proteomes" id="UP000238304">
    <property type="component" value="Chromosome"/>
</dbReference>
<keyword evidence="2" id="KW-1185">Reference proteome</keyword>
<reference evidence="1 2" key="1">
    <citation type="submission" date="2018-02" db="EMBL/GenBank/DDBJ databases">
        <authorList>
            <person name="Holder M.E."/>
            <person name="Ajami N.J."/>
            <person name="Petrosino J.F."/>
        </authorList>
    </citation>
    <scope>NUCLEOTIDE SEQUENCE [LARGE SCALE GENOMIC DNA]</scope>
    <source>
        <strain evidence="1 2">ATCC 33285</strain>
    </source>
</reference>
<proteinExistence type="predicted"/>
<organism evidence="1 2">
    <name type="scientific">Bacteroides zoogleoformans</name>
    <dbReference type="NCBI Taxonomy" id="28119"/>
    <lineage>
        <taxon>Bacteria</taxon>
        <taxon>Pseudomonadati</taxon>
        <taxon>Bacteroidota</taxon>
        <taxon>Bacteroidia</taxon>
        <taxon>Bacteroidales</taxon>
        <taxon>Bacteroidaceae</taxon>
        <taxon>Bacteroides</taxon>
    </lineage>
</organism>